<feature type="domain" description="4'-phosphopantetheinyl transferase N-terminal" evidence="8">
    <location>
        <begin position="21"/>
        <end position="101"/>
    </location>
</feature>
<dbReference type="GO" id="GO:0017000">
    <property type="term" value="P:antibiotic biosynthetic process"/>
    <property type="evidence" value="ECO:0007669"/>
    <property type="project" value="UniProtKB-KW"/>
</dbReference>
<dbReference type="Gene3D" id="3.90.470.20">
    <property type="entry name" value="4'-phosphopantetheinyl transferase domain"/>
    <property type="match status" value="2"/>
</dbReference>
<protein>
    <submittedName>
        <fullName evidence="9">4'-phosphopantetheinyl transferase superfamily protein</fullName>
    </submittedName>
</protein>
<name>A0A7X3FIE2_9BACL</name>
<evidence type="ECO:0000259" key="7">
    <source>
        <dbReference type="Pfam" id="PF01648"/>
    </source>
</evidence>
<evidence type="ECO:0000256" key="4">
    <source>
        <dbReference type="ARBA" id="ARBA00022723"/>
    </source>
</evidence>
<keyword evidence="6" id="KW-0045">Antibiotic biosynthesis</keyword>
<sequence length="224" mass="25587">MDIYAIKLKLDDEDELRRVERFAGCITEEKRAKAQRFVRAEDRMRAIAADVLARWSLCRKLNVPNAELQFSANAYGKPFLTGAAEECGYNVTHSGEWVAVAVADVEVGIDVEQIKPIDRGIAERFFSRGENEDLGRLRPEEQLDYFYDLWTLKESYIKAVGKGLSIPLGSFTLRKNGESIVLEPEETHFFKQYELDGPYKLSVCSVTREFPQAITLLELEDLRL</sequence>
<comment type="cofactor">
    <cofactor evidence="1">
        <name>Mg(2+)</name>
        <dbReference type="ChEBI" id="CHEBI:18420"/>
    </cofactor>
</comment>
<dbReference type="EMBL" id="RHLK01000004">
    <property type="protein sequence ID" value="MVO99926.1"/>
    <property type="molecule type" value="Genomic_DNA"/>
</dbReference>
<keyword evidence="4" id="KW-0479">Metal-binding</keyword>
<dbReference type="Pfam" id="PF22624">
    <property type="entry name" value="AASDHPPT_N"/>
    <property type="match status" value="1"/>
</dbReference>
<dbReference type="RefSeq" id="WP_166541932.1">
    <property type="nucleotide sequence ID" value="NZ_RHLK01000004.1"/>
</dbReference>
<dbReference type="GO" id="GO:0008897">
    <property type="term" value="F:holo-[acyl-carrier-protein] synthase activity"/>
    <property type="evidence" value="ECO:0007669"/>
    <property type="project" value="InterPro"/>
</dbReference>
<dbReference type="GO" id="GO:0019878">
    <property type="term" value="P:lysine biosynthetic process via aminoadipic acid"/>
    <property type="evidence" value="ECO:0007669"/>
    <property type="project" value="TreeGrafter"/>
</dbReference>
<dbReference type="NCBIfam" id="TIGR00556">
    <property type="entry name" value="pantethn_trn"/>
    <property type="match status" value="1"/>
</dbReference>
<dbReference type="Proteomes" id="UP000490800">
    <property type="component" value="Unassembled WGS sequence"/>
</dbReference>
<dbReference type="Pfam" id="PF01648">
    <property type="entry name" value="ACPS"/>
    <property type="match status" value="1"/>
</dbReference>
<comment type="caution">
    <text evidence="9">The sequence shown here is derived from an EMBL/GenBank/DDBJ whole genome shotgun (WGS) entry which is preliminary data.</text>
</comment>
<organism evidence="9 10">
    <name type="scientific">Paenibacillus lutrae</name>
    <dbReference type="NCBI Taxonomy" id="2078573"/>
    <lineage>
        <taxon>Bacteria</taxon>
        <taxon>Bacillati</taxon>
        <taxon>Bacillota</taxon>
        <taxon>Bacilli</taxon>
        <taxon>Bacillales</taxon>
        <taxon>Paenibacillaceae</taxon>
        <taxon>Paenibacillus</taxon>
    </lineage>
</organism>
<evidence type="ECO:0000259" key="8">
    <source>
        <dbReference type="Pfam" id="PF22624"/>
    </source>
</evidence>
<keyword evidence="3 9" id="KW-0808">Transferase</keyword>
<dbReference type="GO" id="GO:0006633">
    <property type="term" value="P:fatty acid biosynthetic process"/>
    <property type="evidence" value="ECO:0007669"/>
    <property type="project" value="InterPro"/>
</dbReference>
<dbReference type="SUPFAM" id="SSF56214">
    <property type="entry name" value="4'-phosphopantetheinyl transferase"/>
    <property type="match status" value="2"/>
</dbReference>
<evidence type="ECO:0000313" key="9">
    <source>
        <dbReference type="EMBL" id="MVO99926.1"/>
    </source>
</evidence>
<gene>
    <name evidence="9" type="ORF">EDM21_10350</name>
</gene>
<dbReference type="PANTHER" id="PTHR12215">
    <property type="entry name" value="PHOSPHOPANTETHEINE TRANSFERASE"/>
    <property type="match status" value="1"/>
</dbReference>
<dbReference type="GO" id="GO:0005829">
    <property type="term" value="C:cytosol"/>
    <property type="evidence" value="ECO:0007669"/>
    <property type="project" value="TreeGrafter"/>
</dbReference>
<reference evidence="9 10" key="1">
    <citation type="journal article" date="2019" name="Microorganisms">
        <title>Paenibacillus lutrae sp. nov., A Chitinolytic Species Isolated from A River Otter in Castril Natural Park, Granada, Spain.</title>
        <authorList>
            <person name="Rodriguez M."/>
            <person name="Reina J.C."/>
            <person name="Bejar V."/>
            <person name="Llamas I."/>
        </authorList>
    </citation>
    <scope>NUCLEOTIDE SEQUENCE [LARGE SCALE GENOMIC DNA]</scope>
    <source>
        <strain evidence="9 10">N10</strain>
    </source>
</reference>
<evidence type="ECO:0000313" key="10">
    <source>
        <dbReference type="Proteomes" id="UP000490800"/>
    </source>
</evidence>
<evidence type="ECO:0000256" key="5">
    <source>
        <dbReference type="ARBA" id="ARBA00022842"/>
    </source>
</evidence>
<dbReference type="InterPro" id="IPR037143">
    <property type="entry name" value="4-PPantetheinyl_Trfase_dom_sf"/>
</dbReference>
<dbReference type="InterPro" id="IPR008278">
    <property type="entry name" value="4-PPantetheinyl_Trfase_dom"/>
</dbReference>
<dbReference type="GO" id="GO:0000287">
    <property type="term" value="F:magnesium ion binding"/>
    <property type="evidence" value="ECO:0007669"/>
    <property type="project" value="InterPro"/>
</dbReference>
<keyword evidence="10" id="KW-1185">Reference proteome</keyword>
<accession>A0A7X3FIE2</accession>
<evidence type="ECO:0000256" key="6">
    <source>
        <dbReference type="ARBA" id="ARBA00023194"/>
    </source>
</evidence>
<dbReference type="PANTHER" id="PTHR12215:SF10">
    <property type="entry name" value="L-AMINOADIPATE-SEMIALDEHYDE DEHYDROGENASE-PHOSPHOPANTETHEINYL TRANSFERASE"/>
    <property type="match status" value="1"/>
</dbReference>
<evidence type="ECO:0000256" key="3">
    <source>
        <dbReference type="ARBA" id="ARBA00022679"/>
    </source>
</evidence>
<proteinExistence type="inferred from homology"/>
<keyword evidence="5" id="KW-0460">Magnesium</keyword>
<dbReference type="AlphaFoldDB" id="A0A7X3FIE2"/>
<evidence type="ECO:0000256" key="1">
    <source>
        <dbReference type="ARBA" id="ARBA00001946"/>
    </source>
</evidence>
<comment type="similarity">
    <text evidence="2">Belongs to the P-Pant transferase superfamily. Gsp/Sfp/HetI/AcpT family.</text>
</comment>
<dbReference type="InterPro" id="IPR050559">
    <property type="entry name" value="P-Pant_transferase_sf"/>
</dbReference>
<dbReference type="InterPro" id="IPR055066">
    <property type="entry name" value="AASDHPPT_N"/>
</dbReference>
<evidence type="ECO:0000256" key="2">
    <source>
        <dbReference type="ARBA" id="ARBA00010990"/>
    </source>
</evidence>
<feature type="domain" description="4'-phosphopantetheinyl transferase" evidence="7">
    <location>
        <begin position="107"/>
        <end position="204"/>
    </location>
</feature>
<dbReference type="InterPro" id="IPR004568">
    <property type="entry name" value="Ppantetheine-prot_Trfase_dom"/>
</dbReference>